<dbReference type="InterPro" id="IPR001119">
    <property type="entry name" value="SLH_dom"/>
</dbReference>
<sequence>MPERWHLPIMSAILAVLTAFSGFMAFLGKPEQGIAQQSEQNFPDVAPSYWAYPFIDKLAENNIIAGYPDGRYRPEQLMDRDEFAAIIRQSFNQERIRSIPSGSAFNDVPRNYWATQPIEEAYEMGFMGAFNGFRFRPQNEITRAQALASIAKGLNLNYDRSRSSSSINRDRTARNRLVFPLATTALMQPLLPIISQRQQPKPNNVEGAKTAAKIPAQRYLNLYYDDANQVSPSLVNPVAATTQANVVVNYPQPRLLNPNQPLKRSTAAAIIYRALVYQGKLQPLPNNIQATKYYPKPVKNVTTPAK</sequence>
<accession>A0ABV4Y713</accession>
<protein>
    <submittedName>
        <fullName evidence="3">S-layer homology domain-containing protein</fullName>
    </submittedName>
</protein>
<feature type="domain" description="SLH" evidence="2">
    <location>
        <begin position="102"/>
        <end position="164"/>
    </location>
</feature>
<dbReference type="PANTHER" id="PTHR43308">
    <property type="entry name" value="OUTER MEMBRANE PROTEIN ALPHA-RELATED"/>
    <property type="match status" value="1"/>
</dbReference>
<evidence type="ECO:0000313" key="3">
    <source>
        <dbReference type="EMBL" id="MFB2934597.1"/>
    </source>
</evidence>
<proteinExistence type="predicted"/>
<reference evidence="3 4" key="1">
    <citation type="submission" date="2024-09" db="EMBL/GenBank/DDBJ databases">
        <title>Floridaenema gen nov. (Aerosakkonemataceae, Aerosakkonematales ord. nov., Cyanobacteria) from benthic tropical and subtropical fresh waters, with the description of four new species.</title>
        <authorList>
            <person name="Moretto J.A."/>
            <person name="Berthold D.E."/>
            <person name="Lefler F.W."/>
            <person name="Huang I.-S."/>
            <person name="Laughinghouse H. IV."/>
        </authorList>
    </citation>
    <scope>NUCLEOTIDE SEQUENCE [LARGE SCALE GENOMIC DNA]</scope>
    <source>
        <strain evidence="3 4">BLCC-F154</strain>
    </source>
</reference>
<keyword evidence="1" id="KW-0472">Membrane</keyword>
<organism evidence="3 4">
    <name type="scientific">Floridaenema fluviatile BLCC-F154</name>
    <dbReference type="NCBI Taxonomy" id="3153640"/>
    <lineage>
        <taxon>Bacteria</taxon>
        <taxon>Bacillati</taxon>
        <taxon>Cyanobacteriota</taxon>
        <taxon>Cyanophyceae</taxon>
        <taxon>Oscillatoriophycideae</taxon>
        <taxon>Aerosakkonematales</taxon>
        <taxon>Aerosakkonemataceae</taxon>
        <taxon>Floridanema</taxon>
        <taxon>Floridanema fluviatile</taxon>
    </lineage>
</organism>
<keyword evidence="1" id="KW-0812">Transmembrane</keyword>
<evidence type="ECO:0000313" key="4">
    <source>
        <dbReference type="Proteomes" id="UP001576776"/>
    </source>
</evidence>
<evidence type="ECO:0000256" key="1">
    <source>
        <dbReference type="SAM" id="Phobius"/>
    </source>
</evidence>
<dbReference type="RefSeq" id="WP_413256123.1">
    <property type="nucleotide sequence ID" value="NZ_JBHFNS010000019.1"/>
</dbReference>
<feature type="domain" description="SLH" evidence="2">
    <location>
        <begin position="221"/>
        <end position="285"/>
    </location>
</feature>
<name>A0ABV4Y713_9CYAN</name>
<keyword evidence="4" id="KW-1185">Reference proteome</keyword>
<feature type="transmembrane region" description="Helical" evidence="1">
    <location>
        <begin position="6"/>
        <end position="27"/>
    </location>
</feature>
<evidence type="ECO:0000259" key="2">
    <source>
        <dbReference type="PROSITE" id="PS51272"/>
    </source>
</evidence>
<comment type="caution">
    <text evidence="3">The sequence shown here is derived from an EMBL/GenBank/DDBJ whole genome shotgun (WGS) entry which is preliminary data.</text>
</comment>
<gene>
    <name evidence="3" type="ORF">ACE1B6_04905</name>
</gene>
<dbReference type="PANTHER" id="PTHR43308:SF5">
    <property type="entry name" value="S-LAYER PROTEIN _ PEPTIDOGLYCAN ENDO-BETA-N-ACETYLGLUCOSAMINIDASE"/>
    <property type="match status" value="1"/>
</dbReference>
<dbReference type="Pfam" id="PF00395">
    <property type="entry name" value="SLH"/>
    <property type="match status" value="2"/>
</dbReference>
<dbReference type="Proteomes" id="UP001576776">
    <property type="component" value="Unassembled WGS sequence"/>
</dbReference>
<dbReference type="EMBL" id="JBHFNS010000019">
    <property type="protein sequence ID" value="MFB2934597.1"/>
    <property type="molecule type" value="Genomic_DNA"/>
</dbReference>
<dbReference type="InterPro" id="IPR051465">
    <property type="entry name" value="Cell_Envelope_Struct_Comp"/>
</dbReference>
<dbReference type="PROSITE" id="PS51272">
    <property type="entry name" value="SLH"/>
    <property type="match status" value="3"/>
</dbReference>
<feature type="domain" description="SLH" evidence="2">
    <location>
        <begin position="38"/>
        <end position="101"/>
    </location>
</feature>
<keyword evidence="1" id="KW-1133">Transmembrane helix</keyword>